<dbReference type="EMBL" id="JACHGZ010000017">
    <property type="protein sequence ID" value="MBB5149218.1"/>
    <property type="molecule type" value="Genomic_DNA"/>
</dbReference>
<accession>A0A840PYB8</accession>
<dbReference type="AlphaFoldDB" id="A0A840PYB8"/>
<comment type="caution">
    <text evidence="3">The sequence shown here is derived from an EMBL/GenBank/DDBJ whole genome shotgun (WGS) entry which is preliminary data.</text>
</comment>
<keyword evidence="2" id="KW-0446">Lipid-binding</keyword>
<dbReference type="Gene3D" id="3.30.1180.10">
    <property type="match status" value="1"/>
</dbReference>
<evidence type="ECO:0000256" key="2">
    <source>
        <dbReference type="ARBA" id="ARBA00023121"/>
    </source>
</evidence>
<dbReference type="SUPFAM" id="SSF82549">
    <property type="entry name" value="DAK1/DegV-like"/>
    <property type="match status" value="1"/>
</dbReference>
<dbReference type="Proteomes" id="UP000557217">
    <property type="component" value="Unassembled WGS sequence"/>
</dbReference>
<dbReference type="InterPro" id="IPR043168">
    <property type="entry name" value="DegV_C"/>
</dbReference>
<evidence type="ECO:0000313" key="4">
    <source>
        <dbReference type="Proteomes" id="UP000557217"/>
    </source>
</evidence>
<evidence type="ECO:0000313" key="3">
    <source>
        <dbReference type="EMBL" id="MBB5149218.1"/>
    </source>
</evidence>
<sequence length="290" mass="32532">MKLFTDSGSDLPKEFYEEHDVTLFPLRVHLNNKEYEDVIGIDPKELYEEMRKGVTPKTSQVSPEVFLNTFEEYAKKGGEAIYISFSSQLSGTYNTAVMIAEQLQEKYPDFKLKIIDTKCASLGQGLVVKKAVELRDAGVPFDELVEKVENYAKHMQHIFTVENLDYLARGGRISKSSAFFGGLLSIKPILHVEDGKLIPLEKIRGRKKALARMVDIMAERGGDFSDKIVGISHGDDLDTVEEVKKLIEDKLRPKGFDVTMVGAVIGSHSGPGTLAIFFTDKDYQESSRRE</sequence>
<dbReference type="InterPro" id="IPR003797">
    <property type="entry name" value="DegV"/>
</dbReference>
<organism evidence="3 4">
    <name type="scientific">Ureibacillus thermosphaericus</name>
    <dbReference type="NCBI Taxonomy" id="51173"/>
    <lineage>
        <taxon>Bacteria</taxon>
        <taxon>Bacillati</taxon>
        <taxon>Bacillota</taxon>
        <taxon>Bacilli</taxon>
        <taxon>Bacillales</taxon>
        <taxon>Caryophanaceae</taxon>
        <taxon>Ureibacillus</taxon>
    </lineage>
</organism>
<evidence type="ECO:0000256" key="1">
    <source>
        <dbReference type="ARBA" id="ARBA00003238"/>
    </source>
</evidence>
<name>A0A840PYB8_URETH</name>
<dbReference type="Gene3D" id="3.40.50.10170">
    <property type="match status" value="1"/>
</dbReference>
<dbReference type="NCBIfam" id="TIGR00762">
    <property type="entry name" value="DegV"/>
    <property type="match status" value="1"/>
</dbReference>
<comment type="function">
    <text evidence="1">May bind long-chain fatty acids, such as palmitate, and may play a role in lipid transport or fatty acid metabolism.</text>
</comment>
<gene>
    <name evidence="3" type="ORF">HNR36_001608</name>
</gene>
<dbReference type="PANTHER" id="PTHR33434:SF3">
    <property type="entry name" value="DEGV DOMAIN-CONTAINING PROTEIN YITS"/>
    <property type="match status" value="1"/>
</dbReference>
<proteinExistence type="predicted"/>
<dbReference type="PANTHER" id="PTHR33434">
    <property type="entry name" value="DEGV DOMAIN-CONTAINING PROTEIN DR_1986-RELATED"/>
    <property type="match status" value="1"/>
</dbReference>
<dbReference type="RefSeq" id="WP_168412428.1">
    <property type="nucleotide sequence ID" value="NZ_JAAXPW010000019.1"/>
</dbReference>
<protein>
    <submittedName>
        <fullName evidence="3">DegV family protein with EDD domain</fullName>
    </submittedName>
</protein>
<dbReference type="PROSITE" id="PS51482">
    <property type="entry name" value="DEGV"/>
    <property type="match status" value="1"/>
</dbReference>
<dbReference type="InterPro" id="IPR050270">
    <property type="entry name" value="DegV_domain_contain"/>
</dbReference>
<dbReference type="Pfam" id="PF02645">
    <property type="entry name" value="DegV"/>
    <property type="match status" value="1"/>
</dbReference>
<keyword evidence="4" id="KW-1185">Reference proteome</keyword>
<dbReference type="GO" id="GO:0008289">
    <property type="term" value="F:lipid binding"/>
    <property type="evidence" value="ECO:0007669"/>
    <property type="project" value="UniProtKB-KW"/>
</dbReference>
<reference evidence="3 4" key="1">
    <citation type="submission" date="2020-08" db="EMBL/GenBank/DDBJ databases">
        <title>Genomic Encyclopedia of Type Strains, Phase IV (KMG-IV): sequencing the most valuable type-strain genomes for metagenomic binning, comparative biology and taxonomic classification.</title>
        <authorList>
            <person name="Goeker M."/>
        </authorList>
    </citation>
    <scope>NUCLEOTIDE SEQUENCE [LARGE SCALE GENOMIC DNA]</scope>
    <source>
        <strain evidence="3 4">DSM 10633</strain>
    </source>
</reference>